<feature type="transmembrane region" description="Helical" evidence="2">
    <location>
        <begin position="402"/>
        <end position="422"/>
    </location>
</feature>
<feature type="transmembrane region" description="Helical" evidence="2">
    <location>
        <begin position="58"/>
        <end position="77"/>
    </location>
</feature>
<dbReference type="RefSeq" id="WP_058319957.1">
    <property type="nucleotide sequence ID" value="NZ_CYSF01000018.1"/>
</dbReference>
<dbReference type="NCBIfam" id="NF045539">
    <property type="entry name" value="MATE_efflux1"/>
    <property type="match status" value="1"/>
</dbReference>
<accession>A0A0P1GTD5</accession>
<feature type="transmembrane region" description="Helical" evidence="2">
    <location>
        <begin position="266"/>
        <end position="285"/>
    </location>
</feature>
<dbReference type="AlphaFoldDB" id="A0A0P1GTD5"/>
<evidence type="ECO:0000256" key="1">
    <source>
        <dbReference type="SAM" id="MobiDB-lite"/>
    </source>
</evidence>
<feature type="transmembrane region" description="Helical" evidence="2">
    <location>
        <begin position="89"/>
        <end position="108"/>
    </location>
</feature>
<evidence type="ECO:0000256" key="2">
    <source>
        <dbReference type="SAM" id="Phobius"/>
    </source>
</evidence>
<feature type="region of interest" description="Disordered" evidence="1">
    <location>
        <begin position="441"/>
        <end position="462"/>
    </location>
</feature>
<sequence length="462" mass="50891">MHLINYRLWAAVSFLMFLPACYATTRVYFLTSLPDTGTISIAAQAAWLHLAFEVASEALLMPLYFVLGAVATGIAALRHRISAALRLTVLVYGVLVAVGWFCAHSWVVAMAVPEPMQTITAQFLRLEALGQGVQAIGDLALVVVVVLGRHRIVTCLAMAKTTVVIALDTVLVGTNGLALGVMGVAYTNLIASVLFSLLGLWFLWRWRLLAVAPHKPRQNVRQAGQQLWRLEWRRIAVRAGFEAFVRNAAFAVMILRLVNQAQSADVYWLANTFVWSWLLLPVLSLGTVIRQDAGRCAGQLGVRWRAYLSLTVVITTVWLLTIPFWHAFVSGVMGYEDAQAVVDVLLVLLVFYTVFAFNSALDSYFYGIGRTDLLLQQTLVVSLGYYGSAFAAYHLGLFQPDLHGIAVMFGMGIVLDGALTLWQFRRCGYDQQLQPDGGLAIVEPPKERPPPQAAQSVPILPQ</sequence>
<feature type="transmembrane region" description="Helical" evidence="2">
    <location>
        <begin position="235"/>
        <end position="254"/>
    </location>
</feature>
<feature type="transmembrane region" description="Helical" evidence="2">
    <location>
        <begin position="159"/>
        <end position="179"/>
    </location>
</feature>
<name>A0A0P1GTD5_9RHOB</name>
<dbReference type="STRING" id="340021.TM5383_03147"/>
<reference evidence="3 4" key="1">
    <citation type="submission" date="2015-09" db="EMBL/GenBank/DDBJ databases">
        <authorList>
            <consortium name="Swine Surveillance"/>
        </authorList>
    </citation>
    <scope>NUCLEOTIDE SEQUENCE [LARGE SCALE GENOMIC DNA]</scope>
    <source>
        <strain evidence="3 4">CECT 8383</strain>
    </source>
</reference>
<feature type="transmembrane region" description="Helical" evidence="2">
    <location>
        <begin position="306"/>
        <end position="328"/>
    </location>
</feature>
<keyword evidence="2" id="KW-0472">Membrane</keyword>
<keyword evidence="4" id="KW-1185">Reference proteome</keyword>
<evidence type="ECO:0000313" key="4">
    <source>
        <dbReference type="Proteomes" id="UP000051681"/>
    </source>
</evidence>
<protein>
    <submittedName>
        <fullName evidence="3">MATE efflux family protein</fullName>
    </submittedName>
</protein>
<keyword evidence="2" id="KW-1133">Transmembrane helix</keyword>
<evidence type="ECO:0000313" key="3">
    <source>
        <dbReference type="EMBL" id="CUH85904.1"/>
    </source>
</evidence>
<proteinExistence type="predicted"/>
<dbReference type="OrthoDB" id="388031at2"/>
<keyword evidence="2" id="KW-0812">Transmembrane</keyword>
<dbReference type="EMBL" id="CYSF01000018">
    <property type="protein sequence ID" value="CUH85904.1"/>
    <property type="molecule type" value="Genomic_DNA"/>
</dbReference>
<feature type="transmembrane region" description="Helical" evidence="2">
    <location>
        <begin position="340"/>
        <end position="361"/>
    </location>
</feature>
<feature type="transmembrane region" description="Helical" evidence="2">
    <location>
        <begin position="128"/>
        <end position="147"/>
    </location>
</feature>
<dbReference type="Proteomes" id="UP000051681">
    <property type="component" value="Unassembled WGS sequence"/>
</dbReference>
<gene>
    <name evidence="3" type="ORF">TM5383_03147</name>
</gene>
<organism evidence="3 4">
    <name type="scientific">Thalassovita mediterranea</name>
    <dbReference type="NCBI Taxonomy" id="340021"/>
    <lineage>
        <taxon>Bacteria</taxon>
        <taxon>Pseudomonadati</taxon>
        <taxon>Pseudomonadota</taxon>
        <taxon>Alphaproteobacteria</taxon>
        <taxon>Rhodobacterales</taxon>
        <taxon>Roseobacteraceae</taxon>
        <taxon>Thalassovita</taxon>
    </lineage>
</organism>
<feature type="transmembrane region" description="Helical" evidence="2">
    <location>
        <begin position="373"/>
        <end position="396"/>
    </location>
</feature>
<feature type="transmembrane region" description="Helical" evidence="2">
    <location>
        <begin position="185"/>
        <end position="204"/>
    </location>
</feature>